<evidence type="ECO:0000313" key="6">
    <source>
        <dbReference type="EMBL" id="SIT50926.1"/>
    </source>
</evidence>
<name>A0A1N7STZ1_9BURK</name>
<dbReference type="PANTHER" id="PTHR20881:SF0">
    <property type="entry name" value="3-METHYL-2-OXOBUTANOATE HYDROXYMETHYLTRANSFERASE"/>
    <property type="match status" value="1"/>
</dbReference>
<dbReference type="InterPro" id="IPR040442">
    <property type="entry name" value="Pyrv_kinase-like_dom_sf"/>
</dbReference>
<dbReference type="GO" id="GO:0000287">
    <property type="term" value="F:magnesium ion binding"/>
    <property type="evidence" value="ECO:0007669"/>
    <property type="project" value="TreeGrafter"/>
</dbReference>
<comment type="caution">
    <text evidence="6">The sequence shown here is derived from an EMBL/GenBank/DDBJ whole genome shotgun (WGS) entry which is preliminary data.</text>
</comment>
<dbReference type="InterPro" id="IPR015813">
    <property type="entry name" value="Pyrv/PenolPyrv_kinase-like_dom"/>
</dbReference>
<dbReference type="Proteomes" id="UP000195569">
    <property type="component" value="Unassembled WGS sequence"/>
</dbReference>
<proteinExistence type="inferred from homology"/>
<dbReference type="EC" id="2.1.2.11" evidence="3"/>
<dbReference type="AlphaFoldDB" id="A0A1N7STZ1"/>
<dbReference type="InterPro" id="IPR003700">
    <property type="entry name" value="Pantoate_hydroxy_MeTrfase"/>
</dbReference>
<reference evidence="6" key="1">
    <citation type="submission" date="2016-12" db="EMBL/GenBank/DDBJ databases">
        <authorList>
            <person name="Moulin L."/>
        </authorList>
    </citation>
    <scope>NUCLEOTIDE SEQUENCE [LARGE SCALE GENOMIC DNA]</scope>
    <source>
        <strain evidence="6">STM 7183</strain>
    </source>
</reference>
<organism evidence="6 7">
    <name type="scientific">Paraburkholderia piptadeniae</name>
    <dbReference type="NCBI Taxonomy" id="1701573"/>
    <lineage>
        <taxon>Bacteria</taxon>
        <taxon>Pseudomonadati</taxon>
        <taxon>Pseudomonadota</taxon>
        <taxon>Betaproteobacteria</taxon>
        <taxon>Burkholderiales</taxon>
        <taxon>Burkholderiaceae</taxon>
        <taxon>Paraburkholderia</taxon>
    </lineage>
</organism>
<dbReference type="GO" id="GO:0015940">
    <property type="term" value="P:pantothenate biosynthetic process"/>
    <property type="evidence" value="ECO:0007669"/>
    <property type="project" value="UniProtKB-KW"/>
</dbReference>
<keyword evidence="5 6" id="KW-0808">Transferase</keyword>
<evidence type="ECO:0000256" key="2">
    <source>
        <dbReference type="ARBA" id="ARBA00011424"/>
    </source>
</evidence>
<comment type="subunit">
    <text evidence="2">Homodecamer; pentamer of dimers.</text>
</comment>
<comment type="similarity">
    <text evidence="1">Belongs to the PanB family.</text>
</comment>
<evidence type="ECO:0000256" key="4">
    <source>
        <dbReference type="ARBA" id="ARBA00022655"/>
    </source>
</evidence>
<evidence type="ECO:0000313" key="7">
    <source>
        <dbReference type="Proteomes" id="UP000195569"/>
    </source>
</evidence>
<keyword evidence="7" id="KW-1185">Reference proteome</keyword>
<evidence type="ECO:0000256" key="3">
    <source>
        <dbReference type="ARBA" id="ARBA00012618"/>
    </source>
</evidence>
<dbReference type="GO" id="GO:0003864">
    <property type="term" value="F:3-methyl-2-oxobutanoate hydroxymethyltransferase activity"/>
    <property type="evidence" value="ECO:0007669"/>
    <property type="project" value="UniProtKB-EC"/>
</dbReference>
<accession>A0A1N7STZ1</accession>
<dbReference type="Gene3D" id="3.20.20.60">
    <property type="entry name" value="Phosphoenolpyruvate-binding domains"/>
    <property type="match status" value="1"/>
</dbReference>
<dbReference type="Pfam" id="PF02548">
    <property type="entry name" value="Pantoate_transf"/>
    <property type="match status" value="1"/>
</dbReference>
<dbReference type="PANTHER" id="PTHR20881">
    <property type="entry name" value="3-METHYL-2-OXOBUTANOATE HYDROXYMETHYLTRANSFERASE"/>
    <property type="match status" value="1"/>
</dbReference>
<sequence>MCPYRSHATIGSCARRFTVQGKTDVAAAGLSKDAQAVEAAGAQLLVLEAVPSGVAATITDQIRIPTIGIGAGPRCSGQVLVLHDMLGIYPGQASRFVKNFMNGQQTVQSAIQAFVREVKEGMFPGEEHSY</sequence>
<dbReference type="GO" id="GO:0005737">
    <property type="term" value="C:cytoplasm"/>
    <property type="evidence" value="ECO:0007669"/>
    <property type="project" value="TreeGrafter"/>
</dbReference>
<evidence type="ECO:0000256" key="5">
    <source>
        <dbReference type="ARBA" id="ARBA00022679"/>
    </source>
</evidence>
<dbReference type="EMBL" id="CYGY02000096">
    <property type="protein sequence ID" value="SIT50926.1"/>
    <property type="molecule type" value="Genomic_DNA"/>
</dbReference>
<evidence type="ECO:0000256" key="1">
    <source>
        <dbReference type="ARBA" id="ARBA00008676"/>
    </source>
</evidence>
<protein>
    <recommendedName>
        <fullName evidence="3">3-methyl-2-oxobutanoate hydroxymethyltransferase</fullName>
        <ecNumber evidence="3">2.1.2.11</ecNumber>
    </recommendedName>
</protein>
<dbReference type="GO" id="GO:0008168">
    <property type="term" value="F:methyltransferase activity"/>
    <property type="evidence" value="ECO:0007669"/>
    <property type="project" value="UniProtKB-KW"/>
</dbReference>
<dbReference type="SUPFAM" id="SSF51621">
    <property type="entry name" value="Phosphoenolpyruvate/pyruvate domain"/>
    <property type="match status" value="1"/>
</dbReference>
<keyword evidence="4" id="KW-0566">Pantothenate biosynthesis</keyword>
<gene>
    <name evidence="6" type="ORF">BN2476_960077</name>
</gene>
<dbReference type="GO" id="GO:0032259">
    <property type="term" value="P:methylation"/>
    <property type="evidence" value="ECO:0007669"/>
    <property type="project" value="UniProtKB-KW"/>
</dbReference>